<dbReference type="EMBL" id="VSRR010000759">
    <property type="protein sequence ID" value="MPC19318.1"/>
    <property type="molecule type" value="Genomic_DNA"/>
</dbReference>
<name>A0A5B7DDE1_PORTR</name>
<evidence type="ECO:0000313" key="1">
    <source>
        <dbReference type="EMBL" id="MPC19318.1"/>
    </source>
</evidence>
<evidence type="ECO:0000313" key="2">
    <source>
        <dbReference type="Proteomes" id="UP000324222"/>
    </source>
</evidence>
<reference evidence="1 2" key="1">
    <citation type="submission" date="2019-05" db="EMBL/GenBank/DDBJ databases">
        <title>Another draft genome of Portunus trituberculatus and its Hox gene families provides insights of decapod evolution.</title>
        <authorList>
            <person name="Jeong J.-H."/>
            <person name="Song I."/>
            <person name="Kim S."/>
            <person name="Choi T."/>
            <person name="Kim D."/>
            <person name="Ryu S."/>
            <person name="Kim W."/>
        </authorList>
    </citation>
    <scope>NUCLEOTIDE SEQUENCE [LARGE SCALE GENOMIC DNA]</scope>
    <source>
        <tissue evidence="1">Muscle</tissue>
    </source>
</reference>
<dbReference type="AlphaFoldDB" id="A0A5B7DDE1"/>
<gene>
    <name evidence="1" type="ORF">E2C01_012229</name>
</gene>
<dbReference type="Proteomes" id="UP000324222">
    <property type="component" value="Unassembled WGS sequence"/>
</dbReference>
<comment type="caution">
    <text evidence="1">The sequence shown here is derived from an EMBL/GenBank/DDBJ whole genome shotgun (WGS) entry which is preliminary data.</text>
</comment>
<protein>
    <submittedName>
        <fullName evidence="1">Uncharacterized protein</fullName>
    </submittedName>
</protein>
<keyword evidence="2" id="KW-1185">Reference proteome</keyword>
<proteinExistence type="predicted"/>
<sequence>MAGIEGRGWAAPIYLPKPPRLHACITGHDSQEGLCGTWSSWVIAISGRLVAACGEAGGPQTRDSLLIFYVSDDLASWEETSCCCCCCCSIIRSVVRLRSHEASHQ</sequence>
<accession>A0A5B7DDE1</accession>
<organism evidence="1 2">
    <name type="scientific">Portunus trituberculatus</name>
    <name type="common">Swimming crab</name>
    <name type="synonym">Neptunus trituberculatus</name>
    <dbReference type="NCBI Taxonomy" id="210409"/>
    <lineage>
        <taxon>Eukaryota</taxon>
        <taxon>Metazoa</taxon>
        <taxon>Ecdysozoa</taxon>
        <taxon>Arthropoda</taxon>
        <taxon>Crustacea</taxon>
        <taxon>Multicrustacea</taxon>
        <taxon>Malacostraca</taxon>
        <taxon>Eumalacostraca</taxon>
        <taxon>Eucarida</taxon>
        <taxon>Decapoda</taxon>
        <taxon>Pleocyemata</taxon>
        <taxon>Brachyura</taxon>
        <taxon>Eubrachyura</taxon>
        <taxon>Portunoidea</taxon>
        <taxon>Portunidae</taxon>
        <taxon>Portuninae</taxon>
        <taxon>Portunus</taxon>
    </lineage>
</organism>